<accession>A0A2M8EPN7</accession>
<organism evidence="2 3">
    <name type="scientific">Candidatus Uhrbacteria bacterium CG_4_9_14_0_2_um_filter_41_50</name>
    <dbReference type="NCBI Taxonomy" id="1975031"/>
    <lineage>
        <taxon>Bacteria</taxon>
        <taxon>Candidatus Uhriibacteriota</taxon>
    </lineage>
</organism>
<evidence type="ECO:0000313" key="3">
    <source>
        <dbReference type="Proteomes" id="UP000230251"/>
    </source>
</evidence>
<proteinExistence type="predicted"/>
<dbReference type="AlphaFoldDB" id="A0A2M8EPN7"/>
<gene>
    <name evidence="2" type="ORF">CO057_01450</name>
</gene>
<evidence type="ECO:0000313" key="2">
    <source>
        <dbReference type="EMBL" id="PJC24710.1"/>
    </source>
</evidence>
<keyword evidence="1" id="KW-0472">Membrane</keyword>
<feature type="transmembrane region" description="Helical" evidence="1">
    <location>
        <begin position="108"/>
        <end position="130"/>
    </location>
</feature>
<sequence>MTKVSDTILKKIEQGKIEPMPVWTYTVKNILFWSLWALAVLIGSIAVSAMLFVVTHAPWALREVTYETTAGFVLDLLPYFWVIALGLMIALGFYNLRHTKSGYKYSLAIVILLNILISIILGAVLFIVGMGEIAENATGKLPLRESIFEMQANRWSNPMNGLLAGEIVDILSADDGEVILTLTAFDDQDWKINISDLSDEEIQEAKIGNTIAVIGLSEQSIDGQLSMYACAFLEWGECCDEPLVSVREIFEDDERTTNCRGVRPFEALRRLSH</sequence>
<keyword evidence="1" id="KW-1133">Transmembrane helix</keyword>
<dbReference type="EMBL" id="PFSI01000022">
    <property type="protein sequence ID" value="PJC24710.1"/>
    <property type="molecule type" value="Genomic_DNA"/>
</dbReference>
<protein>
    <submittedName>
        <fullName evidence="2">Uncharacterized protein</fullName>
    </submittedName>
</protein>
<evidence type="ECO:0000256" key="1">
    <source>
        <dbReference type="SAM" id="Phobius"/>
    </source>
</evidence>
<dbReference type="Proteomes" id="UP000230251">
    <property type="component" value="Unassembled WGS sequence"/>
</dbReference>
<comment type="caution">
    <text evidence="2">The sequence shown here is derived from an EMBL/GenBank/DDBJ whole genome shotgun (WGS) entry which is preliminary data.</text>
</comment>
<reference evidence="3" key="1">
    <citation type="submission" date="2017-09" db="EMBL/GenBank/DDBJ databases">
        <title>Depth-based differentiation of microbial function through sediment-hosted aquifers and enrichment of novel symbionts in the deep terrestrial subsurface.</title>
        <authorList>
            <person name="Probst A.J."/>
            <person name="Ladd B."/>
            <person name="Jarett J.K."/>
            <person name="Geller-Mcgrath D.E."/>
            <person name="Sieber C.M.K."/>
            <person name="Emerson J.B."/>
            <person name="Anantharaman K."/>
            <person name="Thomas B.C."/>
            <person name="Malmstrom R."/>
            <person name="Stieglmeier M."/>
            <person name="Klingl A."/>
            <person name="Woyke T."/>
            <person name="Ryan C.M."/>
            <person name="Banfield J.F."/>
        </authorList>
    </citation>
    <scope>NUCLEOTIDE SEQUENCE [LARGE SCALE GENOMIC DNA]</scope>
</reference>
<feature type="transmembrane region" description="Helical" evidence="1">
    <location>
        <begin position="76"/>
        <end position="96"/>
    </location>
</feature>
<name>A0A2M8EPN7_9BACT</name>
<feature type="transmembrane region" description="Helical" evidence="1">
    <location>
        <begin position="30"/>
        <end position="56"/>
    </location>
</feature>
<keyword evidence="1" id="KW-0812">Transmembrane</keyword>